<dbReference type="EMBL" id="CP074694">
    <property type="protein sequence ID" value="QVL34467.1"/>
    <property type="molecule type" value="Genomic_DNA"/>
</dbReference>
<dbReference type="AlphaFoldDB" id="A0A8E6B9P6"/>
<dbReference type="Proteomes" id="UP000676194">
    <property type="component" value="Chromosome"/>
</dbReference>
<dbReference type="RefSeq" id="WP_213499479.1">
    <property type="nucleotide sequence ID" value="NZ_CP074694.1"/>
</dbReference>
<keyword evidence="3" id="KW-1185">Reference proteome</keyword>
<feature type="signal peptide" evidence="1">
    <location>
        <begin position="1"/>
        <end position="20"/>
    </location>
</feature>
<dbReference type="KEGG" id="tsph:KIH39_11325"/>
<accession>A0A8E6B9P6</accession>
<keyword evidence="1" id="KW-0732">Signal</keyword>
<evidence type="ECO:0000313" key="2">
    <source>
        <dbReference type="EMBL" id="QVL34467.1"/>
    </source>
</evidence>
<evidence type="ECO:0000256" key="1">
    <source>
        <dbReference type="SAM" id="SignalP"/>
    </source>
</evidence>
<feature type="chain" id="PRO_5034622202" evidence="1">
    <location>
        <begin position="21"/>
        <end position="183"/>
    </location>
</feature>
<sequence length="183" mass="20459">MVKLFGTGLLAFALVGYCFAADFEMDGMKSKIPDGWKTEEGSNKMRLMQAKLPKADGDSEDAELVIFYFGKGGGGGVPDNLKRWKDQFDAPEGKKIDDVSKASEFKINGDKVKVNYLIVENGTYKFKAQPFNPSSPVTEKKDFRLLGAIVESENGPYFLRVIGPKKTVEKHQKAFEEWIKAFK</sequence>
<gene>
    <name evidence="2" type="ORF">KIH39_11325</name>
</gene>
<name>A0A8E6B9P6_9BACT</name>
<reference evidence="2" key="1">
    <citation type="submission" date="2021-05" db="EMBL/GenBank/DDBJ databases">
        <title>Complete genome sequence of the cellulolytic planctomycete Telmatocola sphagniphila SP2T and characterization of the first cellulase from planctomycetes.</title>
        <authorList>
            <person name="Rakitin A.L."/>
            <person name="Beletsky A.V."/>
            <person name="Naumoff D.G."/>
            <person name="Kulichevskaya I.S."/>
            <person name="Mardanov A.V."/>
            <person name="Ravin N.V."/>
            <person name="Dedysh S.N."/>
        </authorList>
    </citation>
    <scope>NUCLEOTIDE SEQUENCE</scope>
    <source>
        <strain evidence="2">SP2T</strain>
    </source>
</reference>
<protein>
    <submittedName>
        <fullName evidence="2">Uncharacterized protein</fullName>
    </submittedName>
</protein>
<organism evidence="2 3">
    <name type="scientific">Telmatocola sphagniphila</name>
    <dbReference type="NCBI Taxonomy" id="1123043"/>
    <lineage>
        <taxon>Bacteria</taxon>
        <taxon>Pseudomonadati</taxon>
        <taxon>Planctomycetota</taxon>
        <taxon>Planctomycetia</taxon>
        <taxon>Gemmatales</taxon>
        <taxon>Gemmataceae</taxon>
    </lineage>
</organism>
<evidence type="ECO:0000313" key="3">
    <source>
        <dbReference type="Proteomes" id="UP000676194"/>
    </source>
</evidence>
<proteinExistence type="predicted"/>